<comment type="caution">
    <text evidence="6">The sequence shown here is derived from an EMBL/GenBank/DDBJ whole genome shotgun (WGS) entry which is preliminary data.</text>
</comment>
<keyword evidence="3" id="KW-0963">Cytoplasm</keyword>
<dbReference type="Gene3D" id="3.30.1360.40">
    <property type="match status" value="1"/>
</dbReference>
<dbReference type="Pfam" id="PF01765">
    <property type="entry name" value="RRF"/>
    <property type="match status" value="1"/>
</dbReference>
<dbReference type="CDD" id="cd00520">
    <property type="entry name" value="RRF"/>
    <property type="match status" value="1"/>
</dbReference>
<name>A0A0F9F6S3_9ZZZZ</name>
<dbReference type="AlphaFoldDB" id="A0A0F9F6S3"/>
<dbReference type="InterPro" id="IPR002661">
    <property type="entry name" value="Ribosome_recyc_fac"/>
</dbReference>
<dbReference type="PANTHER" id="PTHR20982">
    <property type="entry name" value="RIBOSOME RECYCLING FACTOR"/>
    <property type="match status" value="1"/>
</dbReference>
<dbReference type="SUPFAM" id="SSF55194">
    <property type="entry name" value="Ribosome recycling factor, RRF"/>
    <property type="match status" value="1"/>
</dbReference>
<evidence type="ECO:0000256" key="4">
    <source>
        <dbReference type="ARBA" id="ARBA00022917"/>
    </source>
</evidence>
<evidence type="ECO:0000256" key="3">
    <source>
        <dbReference type="ARBA" id="ARBA00022490"/>
    </source>
</evidence>
<reference evidence="6" key="1">
    <citation type="journal article" date="2015" name="Nature">
        <title>Complex archaea that bridge the gap between prokaryotes and eukaryotes.</title>
        <authorList>
            <person name="Spang A."/>
            <person name="Saw J.H."/>
            <person name="Jorgensen S.L."/>
            <person name="Zaremba-Niedzwiedzka K."/>
            <person name="Martijn J."/>
            <person name="Lind A.E."/>
            <person name="van Eijk R."/>
            <person name="Schleper C."/>
            <person name="Guy L."/>
            <person name="Ettema T.J."/>
        </authorList>
    </citation>
    <scope>NUCLEOTIDE SEQUENCE</scope>
</reference>
<dbReference type="PANTHER" id="PTHR20982:SF3">
    <property type="entry name" value="MITOCHONDRIAL RIBOSOME RECYCLING FACTOR PSEUDO 1"/>
    <property type="match status" value="1"/>
</dbReference>
<sequence>MTQKILDETDVRMIKAIKSTVNDFASVRTGRANTSFLEKLTIDYYGTKTPLNQAAAINVPEPQLVVIQPWDKSNITTIEKAIQSSDLGLTPSNDGNVIRVPFPPLTEERRKELVKMVHKLAEDGRISVRNIRRDANEQVKSREKEEHISEDDSRKVLEKIQKLTDKHIQEIETLLTRKEMEIMEV</sequence>
<dbReference type="InterPro" id="IPR036191">
    <property type="entry name" value="RRF_sf"/>
</dbReference>
<evidence type="ECO:0000256" key="1">
    <source>
        <dbReference type="ARBA" id="ARBA00004496"/>
    </source>
</evidence>
<comment type="similarity">
    <text evidence="2">Belongs to the RRF family.</text>
</comment>
<dbReference type="FunFam" id="1.10.132.20:FF:000001">
    <property type="entry name" value="Ribosome-recycling factor"/>
    <property type="match status" value="1"/>
</dbReference>
<accession>A0A0F9F6S3</accession>
<dbReference type="NCBIfam" id="TIGR00496">
    <property type="entry name" value="frr"/>
    <property type="match status" value="1"/>
</dbReference>
<evidence type="ECO:0000259" key="5">
    <source>
        <dbReference type="Pfam" id="PF01765"/>
    </source>
</evidence>
<proteinExistence type="inferred from homology"/>
<dbReference type="GO" id="GO:0006412">
    <property type="term" value="P:translation"/>
    <property type="evidence" value="ECO:0007669"/>
    <property type="project" value="UniProtKB-KW"/>
</dbReference>
<dbReference type="GO" id="GO:0043023">
    <property type="term" value="F:ribosomal large subunit binding"/>
    <property type="evidence" value="ECO:0007669"/>
    <property type="project" value="TreeGrafter"/>
</dbReference>
<dbReference type="GO" id="GO:0005737">
    <property type="term" value="C:cytoplasm"/>
    <property type="evidence" value="ECO:0007669"/>
    <property type="project" value="UniProtKB-SubCell"/>
</dbReference>
<organism evidence="6">
    <name type="scientific">marine sediment metagenome</name>
    <dbReference type="NCBI Taxonomy" id="412755"/>
    <lineage>
        <taxon>unclassified sequences</taxon>
        <taxon>metagenomes</taxon>
        <taxon>ecological metagenomes</taxon>
    </lineage>
</organism>
<dbReference type="Gene3D" id="1.10.132.20">
    <property type="entry name" value="Ribosome-recycling factor"/>
    <property type="match status" value="1"/>
</dbReference>
<evidence type="ECO:0000256" key="2">
    <source>
        <dbReference type="ARBA" id="ARBA00005912"/>
    </source>
</evidence>
<comment type="subcellular location">
    <subcellularLocation>
        <location evidence="1">Cytoplasm</location>
    </subcellularLocation>
</comment>
<dbReference type="EMBL" id="LAZR01031710">
    <property type="protein sequence ID" value="KKL52950.1"/>
    <property type="molecule type" value="Genomic_DNA"/>
</dbReference>
<dbReference type="FunFam" id="3.30.1360.40:FF:000001">
    <property type="entry name" value="Ribosome-recycling factor"/>
    <property type="match status" value="1"/>
</dbReference>
<gene>
    <name evidence="6" type="ORF">LCGC14_2280340</name>
</gene>
<dbReference type="InterPro" id="IPR023584">
    <property type="entry name" value="Ribosome_recyc_fac_dom"/>
</dbReference>
<protein>
    <recommendedName>
        <fullName evidence="5">Ribosome recycling factor domain-containing protein</fullName>
    </recommendedName>
</protein>
<keyword evidence="4" id="KW-0648">Protein biosynthesis</keyword>
<dbReference type="HAMAP" id="MF_00040">
    <property type="entry name" value="RRF"/>
    <property type="match status" value="1"/>
</dbReference>
<evidence type="ECO:0000313" key="6">
    <source>
        <dbReference type="EMBL" id="KKL52950.1"/>
    </source>
</evidence>
<feature type="domain" description="Ribosome recycling factor" evidence="5">
    <location>
        <begin position="22"/>
        <end position="183"/>
    </location>
</feature>